<protein>
    <submittedName>
        <fullName evidence="2">Cbs domain-containing protein</fullName>
    </submittedName>
</protein>
<organism evidence="2 3">
    <name type="scientific">Cyclospora cayetanensis</name>
    <dbReference type="NCBI Taxonomy" id="88456"/>
    <lineage>
        <taxon>Eukaryota</taxon>
        <taxon>Sar</taxon>
        <taxon>Alveolata</taxon>
        <taxon>Apicomplexa</taxon>
        <taxon>Conoidasida</taxon>
        <taxon>Coccidia</taxon>
        <taxon>Eucoccidiorida</taxon>
        <taxon>Eimeriorina</taxon>
        <taxon>Eimeriidae</taxon>
        <taxon>Cyclospora</taxon>
    </lineage>
</organism>
<accession>A0A1D3CT91</accession>
<proteinExistence type="predicted"/>
<reference evidence="2 3" key="1">
    <citation type="journal article" date="2016" name="BMC Genomics">
        <title>Comparative genomics reveals Cyclospora cayetanensis possesses coccidia-like metabolism and invasion components but unique surface antigens.</title>
        <authorList>
            <person name="Liu S."/>
            <person name="Wang L."/>
            <person name="Zheng H."/>
            <person name="Xu Z."/>
            <person name="Roellig D.M."/>
            <person name="Li N."/>
            <person name="Frace M.A."/>
            <person name="Tang K."/>
            <person name="Arrowood M.J."/>
            <person name="Moss D.M."/>
            <person name="Zhang L."/>
            <person name="Feng Y."/>
            <person name="Xiao L."/>
        </authorList>
    </citation>
    <scope>NUCLEOTIDE SEQUENCE [LARGE SCALE GENOMIC DNA]</scope>
    <source>
        <strain evidence="2 3">CHN_HEN01</strain>
    </source>
</reference>
<keyword evidence="1" id="KW-0472">Membrane</keyword>
<sequence>MKLVVDRPKESRADEANARYARRILPLRKDGNYLLVTLLSANVAVNAGFSLLLGGLTDGHHIPWRHFQEKCLYEKAANKRQQQQLQQRCGGRLLTGEGWIGEKASYSCGLLGIDCRDHFVWRDPPPSCLRASWTACGRQSLMVCLVLRVAPVSCGEANSADAELDAG</sequence>
<keyword evidence="1" id="KW-1133">Transmembrane helix</keyword>
<evidence type="ECO:0000313" key="2">
    <source>
        <dbReference type="EMBL" id="OEH74419.1"/>
    </source>
</evidence>
<keyword evidence="1" id="KW-0812">Transmembrane</keyword>
<comment type="caution">
    <text evidence="2">The sequence shown here is derived from an EMBL/GenBank/DDBJ whole genome shotgun (WGS) entry which is preliminary data.</text>
</comment>
<dbReference type="VEuPathDB" id="ToxoDB:cyc_08500"/>
<evidence type="ECO:0000256" key="1">
    <source>
        <dbReference type="SAM" id="Phobius"/>
    </source>
</evidence>
<dbReference type="EMBL" id="JROU02002044">
    <property type="protein sequence ID" value="OEH74419.1"/>
    <property type="molecule type" value="Genomic_DNA"/>
</dbReference>
<evidence type="ECO:0000313" key="3">
    <source>
        <dbReference type="Proteomes" id="UP000095192"/>
    </source>
</evidence>
<feature type="transmembrane region" description="Helical" evidence="1">
    <location>
        <begin position="33"/>
        <end position="56"/>
    </location>
</feature>
<keyword evidence="3" id="KW-1185">Reference proteome</keyword>
<name>A0A1D3CT91_9EIME</name>
<dbReference type="AlphaFoldDB" id="A0A1D3CT91"/>
<gene>
    <name evidence="2" type="ORF">cyc_08500</name>
</gene>
<dbReference type="InParanoid" id="A0A1D3CT91"/>
<dbReference type="Proteomes" id="UP000095192">
    <property type="component" value="Unassembled WGS sequence"/>
</dbReference>